<dbReference type="Pfam" id="PF14280">
    <property type="entry name" value="DUF4365"/>
    <property type="match status" value="1"/>
</dbReference>
<sequence length="338" mass="39575">MDIDENSPFPKINPSSLTGEIGTTILKKLVETKLGWLYRQNHQENDFGIDGYIDVITQIGQITGKSIAFQLKSGKSYFSVQNEIGFVFSGNKKHLNYYLNLEIPIIIIILDLETEKAYWEVFDATKIDKSGENWKMTIPKKNEFSELSKEKLLQYVSPITDFVSQLENEWKLNELLKKGNNRILFTIPKEEIVEMKFDFITDALERIQNTPELILHLKSRVDLSFNDYENDSRELFEIQEVKKWIVELFKKSNCFPYLFALDKASGFLKLAFFAHMPFFEKSIVNGRFKLEYETELGVKFIETLFEMLNEYCQEKGLSHETNVEITEKIIKYFIHGEE</sequence>
<evidence type="ECO:0000259" key="1">
    <source>
        <dbReference type="Pfam" id="PF14280"/>
    </source>
</evidence>
<name>A0ABX4BR68_FLAFR</name>
<dbReference type="InterPro" id="IPR025375">
    <property type="entry name" value="DUF4365"/>
</dbReference>
<protein>
    <recommendedName>
        <fullName evidence="1">DUF4365 domain-containing protein</fullName>
    </recommendedName>
</protein>
<evidence type="ECO:0000313" key="3">
    <source>
        <dbReference type="Proteomes" id="UP000198382"/>
    </source>
</evidence>
<organism evidence="2 3">
    <name type="scientific">Flavobacterium frigidimaris</name>
    <dbReference type="NCBI Taxonomy" id="262320"/>
    <lineage>
        <taxon>Bacteria</taxon>
        <taxon>Pseudomonadati</taxon>
        <taxon>Bacteroidota</taxon>
        <taxon>Flavobacteriia</taxon>
        <taxon>Flavobacteriales</taxon>
        <taxon>Flavobacteriaceae</taxon>
        <taxon>Flavobacterium</taxon>
    </lineage>
</organism>
<feature type="domain" description="DUF4365" evidence="1">
    <location>
        <begin position="20"/>
        <end position="155"/>
    </location>
</feature>
<dbReference type="Proteomes" id="UP000198382">
    <property type="component" value="Unassembled WGS sequence"/>
</dbReference>
<accession>A0ABX4BR68</accession>
<gene>
    <name evidence="2" type="ORF">B0A65_12275</name>
</gene>
<reference evidence="2 3" key="1">
    <citation type="submission" date="2016-11" db="EMBL/GenBank/DDBJ databases">
        <title>Whole genomes of Flavobacteriaceae.</title>
        <authorList>
            <person name="Stine C."/>
            <person name="Li C."/>
            <person name="Tadesse D."/>
        </authorList>
    </citation>
    <scope>NUCLEOTIDE SEQUENCE [LARGE SCALE GENOMIC DNA]</scope>
    <source>
        <strain evidence="2 3">DSM 15937</strain>
    </source>
</reference>
<evidence type="ECO:0000313" key="2">
    <source>
        <dbReference type="EMBL" id="OXA78957.1"/>
    </source>
</evidence>
<dbReference type="RefSeq" id="WP_074661041.1">
    <property type="nucleotide sequence ID" value="NZ_MUGV01000019.1"/>
</dbReference>
<comment type="caution">
    <text evidence="2">The sequence shown here is derived from an EMBL/GenBank/DDBJ whole genome shotgun (WGS) entry which is preliminary data.</text>
</comment>
<proteinExistence type="predicted"/>
<dbReference type="EMBL" id="MUGV01000019">
    <property type="protein sequence ID" value="OXA78957.1"/>
    <property type="molecule type" value="Genomic_DNA"/>
</dbReference>
<keyword evidence="3" id="KW-1185">Reference proteome</keyword>